<keyword evidence="3 5" id="KW-0378">Hydrolase</keyword>
<dbReference type="CDD" id="cd07422">
    <property type="entry name" value="MPP_ApaH"/>
    <property type="match status" value="1"/>
</dbReference>
<gene>
    <name evidence="5 7" type="primary">apaH</name>
    <name evidence="7" type="ORF">HC248_02694</name>
</gene>
<dbReference type="Proteomes" id="UP000502041">
    <property type="component" value="Chromosome"/>
</dbReference>
<dbReference type="EC" id="3.6.1.41" evidence="5"/>
<dbReference type="PANTHER" id="PTHR40942">
    <property type="match status" value="1"/>
</dbReference>
<protein>
    <recommendedName>
        <fullName evidence="5">Bis(5'-nucleosyl)-tetraphosphatase, symmetrical</fullName>
        <ecNumber evidence="5">3.6.1.41</ecNumber>
    </recommendedName>
    <alternativeName>
        <fullName evidence="5">Ap4A hydrolase</fullName>
    </alternativeName>
    <alternativeName>
        <fullName evidence="5">Diadenosine 5',5'''-P1,P4-tetraphosphate pyrophosphohydrolase</fullName>
    </alternativeName>
    <alternativeName>
        <fullName evidence="5">Diadenosine tetraphosphatase</fullName>
    </alternativeName>
</protein>
<dbReference type="InterPro" id="IPR029052">
    <property type="entry name" value="Metallo-depent_PP-like"/>
</dbReference>
<dbReference type="PIRSF" id="PIRSF000903">
    <property type="entry name" value="B5n-ttraPtase_sm"/>
    <property type="match status" value="1"/>
</dbReference>
<sequence length="284" mass="31402">MNYCIGDLQGCFTPLQRLLEKIDFSPSRDTLYLLGDLVNRGPESLAVLRYLSALGSSAQCLLGNHDLHLLAIWQGVREPGRSDTLEAVLQAPDREQLLDWLRHRPMAMQSHGWLMVHAGVLPQWSTAQTMALAAEVEQALRGPPFKDFLRDMYGNLPTVWREDLRGMDRLRVIVNALTRLRFCSIEGEMDFTSNGAADSAPNGYSPWFDFASPASANQSIAFGHWSTLAAGGDKPPVLKHNTLALDTGCLWGGCLTAARIGVAPQFELLQVDCEQSAKPRKKAR</sequence>
<dbReference type="InterPro" id="IPR004843">
    <property type="entry name" value="Calcineurin-like_PHP"/>
</dbReference>
<evidence type="ECO:0000313" key="8">
    <source>
        <dbReference type="Proteomes" id="UP000502041"/>
    </source>
</evidence>
<dbReference type="Gene3D" id="3.60.21.10">
    <property type="match status" value="1"/>
</dbReference>
<dbReference type="AlphaFoldDB" id="A0A6H2HBW8"/>
<dbReference type="EMBL" id="CP051461">
    <property type="protein sequence ID" value="QJC57369.1"/>
    <property type="molecule type" value="Genomic_DNA"/>
</dbReference>
<comment type="catalytic activity">
    <reaction evidence="4 5">
        <text>P(1),P(4)-bis(5'-adenosyl) tetraphosphate + H2O = 2 ADP + 2 H(+)</text>
        <dbReference type="Rhea" id="RHEA:24252"/>
        <dbReference type="ChEBI" id="CHEBI:15377"/>
        <dbReference type="ChEBI" id="CHEBI:15378"/>
        <dbReference type="ChEBI" id="CHEBI:58141"/>
        <dbReference type="ChEBI" id="CHEBI:456216"/>
        <dbReference type="EC" id="3.6.1.41"/>
    </reaction>
</comment>
<dbReference type="SUPFAM" id="SSF56300">
    <property type="entry name" value="Metallo-dependent phosphatases"/>
    <property type="match status" value="1"/>
</dbReference>
<dbReference type="KEGG" id="pvac:HC248_02694"/>
<name>A0A6H2HBW8_9BURK</name>
<dbReference type="HAMAP" id="MF_00199">
    <property type="entry name" value="ApaH"/>
    <property type="match status" value="1"/>
</dbReference>
<evidence type="ECO:0000256" key="4">
    <source>
        <dbReference type="ARBA" id="ARBA00049417"/>
    </source>
</evidence>
<evidence type="ECO:0000256" key="1">
    <source>
        <dbReference type="ARBA" id="ARBA00003413"/>
    </source>
</evidence>
<dbReference type="RefSeq" id="WP_168922893.1">
    <property type="nucleotide sequence ID" value="NZ_CP051461.1"/>
</dbReference>
<evidence type="ECO:0000259" key="6">
    <source>
        <dbReference type="Pfam" id="PF00149"/>
    </source>
</evidence>
<evidence type="ECO:0000256" key="2">
    <source>
        <dbReference type="ARBA" id="ARBA00005419"/>
    </source>
</evidence>
<organism evidence="7 8">
    <name type="scientific">Polaromonas vacuolata</name>
    <dbReference type="NCBI Taxonomy" id="37448"/>
    <lineage>
        <taxon>Bacteria</taxon>
        <taxon>Pseudomonadati</taxon>
        <taxon>Pseudomonadota</taxon>
        <taxon>Betaproteobacteria</taxon>
        <taxon>Burkholderiales</taxon>
        <taxon>Comamonadaceae</taxon>
        <taxon>Polaromonas</taxon>
    </lineage>
</organism>
<comment type="function">
    <text evidence="1 5">Hydrolyzes diadenosine 5',5'''-P1,P4-tetraphosphate to yield ADP.</text>
</comment>
<feature type="domain" description="Calcineurin-like phosphoesterase" evidence="6">
    <location>
        <begin position="4"/>
        <end position="126"/>
    </location>
</feature>
<comment type="similarity">
    <text evidence="2 5">Belongs to the Ap4A hydrolase family.</text>
</comment>
<dbReference type="GO" id="GO:0008803">
    <property type="term" value="F:bis(5'-nucleosyl)-tetraphosphatase (symmetrical) activity"/>
    <property type="evidence" value="ECO:0007669"/>
    <property type="project" value="UniProtKB-UniRule"/>
</dbReference>
<reference evidence="7 8" key="1">
    <citation type="submission" date="2020-04" db="EMBL/GenBank/DDBJ databases">
        <title>Complete genome of a Psychrophilic, Marine, Gas Vacuolate Bacterium Polaromonas vacuolata KCTC 22033T.</title>
        <authorList>
            <person name="Hwang K."/>
            <person name="Kim K.M."/>
        </authorList>
    </citation>
    <scope>NUCLEOTIDE SEQUENCE [LARGE SCALE GENOMIC DNA]</scope>
    <source>
        <strain evidence="7 8">KCTC 22033</strain>
    </source>
</reference>
<dbReference type="NCBIfam" id="TIGR00668">
    <property type="entry name" value="apaH"/>
    <property type="match status" value="1"/>
</dbReference>
<proteinExistence type="inferred from homology"/>
<dbReference type="PANTHER" id="PTHR40942:SF4">
    <property type="entry name" value="CYTOCHROME C5"/>
    <property type="match status" value="1"/>
</dbReference>
<evidence type="ECO:0000313" key="7">
    <source>
        <dbReference type="EMBL" id="QJC57369.1"/>
    </source>
</evidence>
<dbReference type="Pfam" id="PF00149">
    <property type="entry name" value="Metallophos"/>
    <property type="match status" value="1"/>
</dbReference>
<evidence type="ECO:0000256" key="3">
    <source>
        <dbReference type="ARBA" id="ARBA00022801"/>
    </source>
</evidence>
<dbReference type="InterPro" id="IPR004617">
    <property type="entry name" value="ApaH"/>
</dbReference>
<keyword evidence="8" id="KW-1185">Reference proteome</keyword>
<dbReference type="NCBIfam" id="NF001204">
    <property type="entry name" value="PRK00166.1"/>
    <property type="match status" value="1"/>
</dbReference>
<evidence type="ECO:0000256" key="5">
    <source>
        <dbReference type="HAMAP-Rule" id="MF_00199"/>
    </source>
</evidence>
<accession>A0A6H2HBW8</accession>